<proteinExistence type="predicted"/>
<dbReference type="AlphaFoldDB" id="A0A0L8GV26"/>
<name>A0A0L8GV26_OCTBM</name>
<evidence type="ECO:0000256" key="1">
    <source>
        <dbReference type="SAM" id="Phobius"/>
    </source>
</evidence>
<keyword evidence="1" id="KW-0472">Membrane</keyword>
<keyword evidence="1" id="KW-0812">Transmembrane</keyword>
<evidence type="ECO:0000313" key="2">
    <source>
        <dbReference type="EMBL" id="KOF80911.1"/>
    </source>
</evidence>
<dbReference type="EMBL" id="KQ420228">
    <property type="protein sequence ID" value="KOF80911.1"/>
    <property type="molecule type" value="Genomic_DNA"/>
</dbReference>
<keyword evidence="1" id="KW-1133">Transmembrane helix</keyword>
<protein>
    <submittedName>
        <fullName evidence="2">Uncharacterized protein</fullName>
    </submittedName>
</protein>
<accession>A0A0L8GV26</accession>
<organism evidence="2">
    <name type="scientific">Octopus bimaculoides</name>
    <name type="common">California two-spotted octopus</name>
    <dbReference type="NCBI Taxonomy" id="37653"/>
    <lineage>
        <taxon>Eukaryota</taxon>
        <taxon>Metazoa</taxon>
        <taxon>Spiralia</taxon>
        <taxon>Lophotrochozoa</taxon>
        <taxon>Mollusca</taxon>
        <taxon>Cephalopoda</taxon>
        <taxon>Coleoidea</taxon>
        <taxon>Octopodiformes</taxon>
        <taxon>Octopoda</taxon>
        <taxon>Incirrata</taxon>
        <taxon>Octopodidae</taxon>
        <taxon>Octopus</taxon>
    </lineage>
</organism>
<reference evidence="2" key="1">
    <citation type="submission" date="2015-07" db="EMBL/GenBank/DDBJ databases">
        <title>MeaNS - Measles Nucleotide Surveillance Program.</title>
        <authorList>
            <person name="Tran T."/>
            <person name="Druce J."/>
        </authorList>
    </citation>
    <scope>NUCLEOTIDE SEQUENCE</scope>
    <source>
        <strain evidence="2">UCB-OBI-ISO-001</strain>
        <tissue evidence="2">Gonad</tissue>
    </source>
</reference>
<sequence length="92" mass="10425">MISSLFSYILRLAAAIYILLTIQHIKFEVSLVTFISSMLYIRDIVLHCFIFFPLLLLILAIASTLQPSNSLHSSTLVMIFTFCSRDVVSKIP</sequence>
<gene>
    <name evidence="2" type="ORF">OCBIM_22027249mg</name>
</gene>
<feature type="transmembrane region" description="Helical" evidence="1">
    <location>
        <begin position="44"/>
        <end position="65"/>
    </location>
</feature>